<accession>A0ABD5M5N2</accession>
<organism evidence="2 3">
    <name type="scientific">Halorubrum miltondacostae</name>
    <dbReference type="NCBI Taxonomy" id="3076378"/>
    <lineage>
        <taxon>Archaea</taxon>
        <taxon>Methanobacteriati</taxon>
        <taxon>Methanobacteriota</taxon>
        <taxon>Stenosarchaea group</taxon>
        <taxon>Halobacteria</taxon>
        <taxon>Halobacteriales</taxon>
        <taxon>Haloferacaceae</taxon>
        <taxon>Halorubrum</taxon>
    </lineage>
</organism>
<evidence type="ECO:0000256" key="1">
    <source>
        <dbReference type="SAM" id="MobiDB-lite"/>
    </source>
</evidence>
<comment type="caution">
    <text evidence="2">The sequence shown here is derived from an EMBL/GenBank/DDBJ whole genome shotgun (WGS) entry which is preliminary data.</text>
</comment>
<feature type="non-terminal residue" evidence="2">
    <location>
        <position position="96"/>
    </location>
</feature>
<keyword evidence="3" id="KW-1185">Reference proteome</keyword>
<feature type="region of interest" description="Disordered" evidence="1">
    <location>
        <begin position="1"/>
        <end position="21"/>
    </location>
</feature>
<protein>
    <submittedName>
        <fullName evidence="2">Uncharacterized protein</fullName>
    </submittedName>
</protein>
<reference evidence="2 3" key="1">
    <citation type="submission" date="2024-06" db="EMBL/GenBank/DDBJ databases">
        <title>Halorubrum miltondacostae sp. nov., a potential PHA producer isolated from an inland solar saltern in Rio Maior, Portugal.</title>
        <authorList>
            <person name="Albuquerque L."/>
            <person name="Viver T."/>
            <person name="Barroso C."/>
            <person name="Claudino R."/>
            <person name="Galvan M."/>
            <person name="Simoes G."/>
            <person name="Lobo Da Cunha A."/>
            <person name="Egas C."/>
        </authorList>
    </citation>
    <scope>NUCLEOTIDE SEQUENCE [LARGE SCALE GENOMIC DNA]</scope>
    <source>
        <strain evidence="2 3">RMP-11</strain>
    </source>
</reference>
<evidence type="ECO:0000313" key="2">
    <source>
        <dbReference type="EMBL" id="MEZ3165566.1"/>
    </source>
</evidence>
<proteinExistence type="predicted"/>
<gene>
    <name evidence="2" type="ORF">ABNG04_17150</name>
</gene>
<sequence length="96" mass="10589">MFDSVELNDFPESPLDASTGELTIPSDGLNLIAGQVTWGRTNVTSGEFHRTRLYDSAESIHGNLAHVSVVSDFVTNPLQREYEFTAGETIRMDVDV</sequence>
<dbReference type="Proteomes" id="UP001567572">
    <property type="component" value="Unassembled WGS sequence"/>
</dbReference>
<dbReference type="AlphaFoldDB" id="A0ABD5M5N2"/>
<evidence type="ECO:0000313" key="3">
    <source>
        <dbReference type="Proteomes" id="UP001567572"/>
    </source>
</evidence>
<dbReference type="EMBL" id="JBEDNY010000009">
    <property type="protein sequence ID" value="MEZ3165566.1"/>
    <property type="molecule type" value="Genomic_DNA"/>
</dbReference>
<dbReference type="RefSeq" id="WP_371163653.1">
    <property type="nucleotide sequence ID" value="NZ_JBEDNY010000009.1"/>
</dbReference>
<name>A0ABD5M5N2_9EURY</name>